<keyword evidence="4" id="KW-1185">Reference proteome</keyword>
<feature type="region of interest" description="Disordered" evidence="1">
    <location>
        <begin position="29"/>
        <end position="66"/>
    </location>
</feature>
<evidence type="ECO:0000256" key="2">
    <source>
        <dbReference type="SAM" id="Phobius"/>
    </source>
</evidence>
<gene>
    <name evidence="3" type="ORF">BDV96DRAFT_338262</name>
</gene>
<evidence type="ECO:0000313" key="4">
    <source>
        <dbReference type="Proteomes" id="UP000799770"/>
    </source>
</evidence>
<feature type="region of interest" description="Disordered" evidence="1">
    <location>
        <begin position="142"/>
        <end position="162"/>
    </location>
</feature>
<keyword evidence="2" id="KW-1133">Transmembrane helix</keyword>
<dbReference type="Proteomes" id="UP000799770">
    <property type="component" value="Unassembled WGS sequence"/>
</dbReference>
<keyword evidence="2" id="KW-0472">Membrane</keyword>
<proteinExistence type="predicted"/>
<accession>A0A6A5YIT7</accession>
<feature type="compositionally biased region" description="Low complexity" evidence="1">
    <location>
        <begin position="44"/>
        <end position="64"/>
    </location>
</feature>
<sequence length="212" mass="22314">MSSPLPLPPAAAAAAATYTTSILNPFVPTATPPNSLQTQSPHNTSTATPALAATTTPTTTTKPTFKQHPLSSDAGLIAGIVCAIVALFVLLIIASILFWRWQEKRMARMAKVPKELDAEFTDVVVGMDRKNFGGEWETRRGGVGVGGWETGRPTGAPTGVTAGAGGVGMEGRVIELEGRERFELPEYAASPPLPLGQVRGYEKSWEGLSGGR</sequence>
<dbReference type="AlphaFoldDB" id="A0A6A5YIT7"/>
<evidence type="ECO:0000256" key="1">
    <source>
        <dbReference type="SAM" id="MobiDB-lite"/>
    </source>
</evidence>
<feature type="compositionally biased region" description="Low complexity" evidence="1">
    <location>
        <begin position="150"/>
        <end position="161"/>
    </location>
</feature>
<protein>
    <submittedName>
        <fullName evidence="3">Uncharacterized protein</fullName>
    </submittedName>
</protein>
<keyword evidence="2" id="KW-0812">Transmembrane</keyword>
<reference evidence="3" key="1">
    <citation type="journal article" date="2020" name="Stud. Mycol.">
        <title>101 Dothideomycetes genomes: a test case for predicting lifestyles and emergence of pathogens.</title>
        <authorList>
            <person name="Haridas S."/>
            <person name="Albert R."/>
            <person name="Binder M."/>
            <person name="Bloem J."/>
            <person name="Labutti K."/>
            <person name="Salamov A."/>
            <person name="Andreopoulos B."/>
            <person name="Baker S."/>
            <person name="Barry K."/>
            <person name="Bills G."/>
            <person name="Bluhm B."/>
            <person name="Cannon C."/>
            <person name="Castanera R."/>
            <person name="Culley D."/>
            <person name="Daum C."/>
            <person name="Ezra D."/>
            <person name="Gonzalez J."/>
            <person name="Henrissat B."/>
            <person name="Kuo A."/>
            <person name="Liang C."/>
            <person name="Lipzen A."/>
            <person name="Lutzoni F."/>
            <person name="Magnuson J."/>
            <person name="Mondo S."/>
            <person name="Nolan M."/>
            <person name="Ohm R."/>
            <person name="Pangilinan J."/>
            <person name="Park H.-J."/>
            <person name="Ramirez L."/>
            <person name="Alfaro M."/>
            <person name="Sun H."/>
            <person name="Tritt A."/>
            <person name="Yoshinaga Y."/>
            <person name="Zwiers L.-H."/>
            <person name="Turgeon B."/>
            <person name="Goodwin S."/>
            <person name="Spatafora J."/>
            <person name="Crous P."/>
            <person name="Grigoriev I."/>
        </authorList>
    </citation>
    <scope>NUCLEOTIDE SEQUENCE</scope>
    <source>
        <strain evidence="3">CBS 627.86</strain>
    </source>
</reference>
<evidence type="ECO:0000313" key="3">
    <source>
        <dbReference type="EMBL" id="KAF2106121.1"/>
    </source>
</evidence>
<organism evidence="3 4">
    <name type="scientific">Lophiotrema nucula</name>
    <dbReference type="NCBI Taxonomy" id="690887"/>
    <lineage>
        <taxon>Eukaryota</taxon>
        <taxon>Fungi</taxon>
        <taxon>Dikarya</taxon>
        <taxon>Ascomycota</taxon>
        <taxon>Pezizomycotina</taxon>
        <taxon>Dothideomycetes</taxon>
        <taxon>Pleosporomycetidae</taxon>
        <taxon>Pleosporales</taxon>
        <taxon>Lophiotremataceae</taxon>
        <taxon>Lophiotrema</taxon>
    </lineage>
</organism>
<feature type="transmembrane region" description="Helical" evidence="2">
    <location>
        <begin position="76"/>
        <end position="99"/>
    </location>
</feature>
<feature type="compositionally biased region" description="Polar residues" evidence="1">
    <location>
        <begin position="32"/>
        <end position="43"/>
    </location>
</feature>
<name>A0A6A5YIT7_9PLEO</name>
<dbReference type="EMBL" id="ML977366">
    <property type="protein sequence ID" value="KAF2106121.1"/>
    <property type="molecule type" value="Genomic_DNA"/>
</dbReference>